<proteinExistence type="predicted"/>
<evidence type="ECO:0000256" key="1">
    <source>
        <dbReference type="SAM" id="MobiDB-lite"/>
    </source>
</evidence>
<reference evidence="2 3" key="1">
    <citation type="submission" date="2023-06" db="EMBL/GenBank/DDBJ databases">
        <title>Cellulomonas sp. MW9 Whole genome sequence.</title>
        <authorList>
            <person name="Park S."/>
        </authorList>
    </citation>
    <scope>NUCLEOTIDE SEQUENCE [LARGE SCALE GENOMIC DNA]</scope>
    <source>
        <strain evidence="2 3">MW9</strain>
    </source>
</reference>
<dbReference type="Proteomes" id="UP001321453">
    <property type="component" value="Unassembled WGS sequence"/>
</dbReference>
<gene>
    <name evidence="2" type="ORF">QRT05_15450</name>
</gene>
<comment type="caution">
    <text evidence="2">The sequence shown here is derived from an EMBL/GenBank/DDBJ whole genome shotgun (WGS) entry which is preliminary data.</text>
</comment>
<evidence type="ECO:0000313" key="3">
    <source>
        <dbReference type="Proteomes" id="UP001321453"/>
    </source>
</evidence>
<accession>A0ABT7SCK3</accession>
<feature type="region of interest" description="Disordered" evidence="1">
    <location>
        <begin position="1"/>
        <end position="106"/>
    </location>
</feature>
<keyword evidence="3" id="KW-1185">Reference proteome</keyword>
<name>A0ABT7SCK3_9CELL</name>
<protein>
    <submittedName>
        <fullName evidence="2">Uncharacterized protein</fullName>
    </submittedName>
</protein>
<sequence length="106" mass="10762">MPALMAHSALGGHVPEPFGCGTAATSPPAHTPGAVVRRYRSVRTRPSGSRSASSPGSGTTTWPTAETTVAASTDVPSSSTTPVASTCETRRPQTTRTPALLAWSSA</sequence>
<dbReference type="EMBL" id="JAUCGR010000004">
    <property type="protein sequence ID" value="MDM7832732.1"/>
    <property type="molecule type" value="Genomic_DNA"/>
</dbReference>
<organism evidence="2 3">
    <name type="scientific">Cellulomonas edaphi</name>
    <dbReference type="NCBI Taxonomy" id="3053468"/>
    <lineage>
        <taxon>Bacteria</taxon>
        <taxon>Bacillati</taxon>
        <taxon>Actinomycetota</taxon>
        <taxon>Actinomycetes</taxon>
        <taxon>Micrococcales</taxon>
        <taxon>Cellulomonadaceae</taxon>
        <taxon>Cellulomonas</taxon>
    </lineage>
</organism>
<evidence type="ECO:0000313" key="2">
    <source>
        <dbReference type="EMBL" id="MDM7832732.1"/>
    </source>
</evidence>
<feature type="compositionally biased region" description="Low complexity" evidence="1">
    <location>
        <begin position="44"/>
        <end position="86"/>
    </location>
</feature>